<feature type="transmembrane region" description="Helical" evidence="5">
    <location>
        <begin position="174"/>
        <end position="198"/>
    </location>
</feature>
<dbReference type="PROSITE" id="PS50262">
    <property type="entry name" value="G_PROTEIN_RECEP_F1_2"/>
    <property type="match status" value="1"/>
</dbReference>
<dbReference type="InterPro" id="IPR047130">
    <property type="entry name" value="7TM_GPCR_Srsx_nematod"/>
</dbReference>
<feature type="domain" description="G-protein coupled receptors family 1 profile" evidence="6">
    <location>
        <begin position="1"/>
        <end position="227"/>
    </location>
</feature>
<feature type="transmembrane region" description="Helical" evidence="5">
    <location>
        <begin position="204"/>
        <end position="229"/>
    </location>
</feature>
<feature type="transmembrane region" description="Helical" evidence="5">
    <location>
        <begin position="135"/>
        <end position="154"/>
    </location>
</feature>
<comment type="subcellular location">
    <subcellularLocation>
        <location evidence="1">Membrane</location>
    </subcellularLocation>
</comment>
<evidence type="ECO:0000313" key="8">
    <source>
        <dbReference type="Proteomes" id="UP000242913"/>
    </source>
</evidence>
<keyword evidence="3 5" id="KW-1133">Transmembrane helix</keyword>
<evidence type="ECO:0000256" key="2">
    <source>
        <dbReference type="ARBA" id="ARBA00022692"/>
    </source>
</evidence>
<evidence type="ECO:0000313" key="7">
    <source>
        <dbReference type="EMBL" id="OZC07817.1"/>
    </source>
</evidence>
<accession>A0A238BR26</accession>
<keyword evidence="4 5" id="KW-0472">Membrane</keyword>
<dbReference type="SMART" id="SM01381">
    <property type="entry name" value="7TM_GPCR_Srsx"/>
    <property type="match status" value="1"/>
</dbReference>
<gene>
    <name evidence="7" type="ORF">X798_05213</name>
</gene>
<feature type="transmembrane region" description="Helical" evidence="5">
    <location>
        <begin position="88"/>
        <end position="110"/>
    </location>
</feature>
<evidence type="ECO:0000256" key="3">
    <source>
        <dbReference type="ARBA" id="ARBA00022989"/>
    </source>
</evidence>
<evidence type="ECO:0000256" key="5">
    <source>
        <dbReference type="SAM" id="Phobius"/>
    </source>
</evidence>
<dbReference type="SUPFAM" id="SSF81321">
    <property type="entry name" value="Family A G protein-coupled receptor-like"/>
    <property type="match status" value="1"/>
</dbReference>
<evidence type="ECO:0000256" key="1">
    <source>
        <dbReference type="ARBA" id="ARBA00004370"/>
    </source>
</evidence>
<protein>
    <recommendedName>
        <fullName evidence="6">G-protein coupled receptors family 1 profile domain-containing protein</fullName>
    </recommendedName>
</protein>
<dbReference type="GO" id="GO:0004930">
    <property type="term" value="F:G protein-coupled receptor activity"/>
    <property type="evidence" value="ECO:0007669"/>
    <property type="project" value="InterPro"/>
</dbReference>
<feature type="transmembrane region" description="Helical" evidence="5">
    <location>
        <begin position="47"/>
        <end position="67"/>
    </location>
</feature>
<dbReference type="Proteomes" id="UP000242913">
    <property type="component" value="Unassembled WGS sequence"/>
</dbReference>
<sequence>DSRRLHGVSNICIALNGFCDILHQIGHIPFAYFIFTGINFTQLRRCIWIQLIPNFGMNFTTTILFPIGVDRAIAILKPVSYRKMEKKFCIPAMILPAVVYAVAMLVLVFICNGDNDTKVICVVVAVYGDSMPNSVWSISSTFINLATVTLYSVLSRAVMKTGTTTHNFELLQTLKIIAAFIGLGELTSMMIYLLTLFFDFSEMMIFYIGCYAGIFVNISISCNWLFYYWRSKEYRNEFRRQFRKLLCLKNTANQAPKCSVQLVTTIHR</sequence>
<dbReference type="EMBL" id="KZ270021">
    <property type="protein sequence ID" value="OZC07817.1"/>
    <property type="molecule type" value="Genomic_DNA"/>
</dbReference>
<dbReference type="InterPro" id="IPR019424">
    <property type="entry name" value="7TM_GPCR_Srsx"/>
</dbReference>
<keyword evidence="8" id="KW-1185">Reference proteome</keyword>
<feature type="non-terminal residue" evidence="7">
    <location>
        <position position="1"/>
    </location>
</feature>
<reference evidence="7 8" key="1">
    <citation type="submission" date="2015-12" db="EMBL/GenBank/DDBJ databases">
        <title>Draft genome of the nematode, Onchocerca flexuosa.</title>
        <authorList>
            <person name="Mitreva M."/>
        </authorList>
    </citation>
    <scope>NUCLEOTIDE SEQUENCE [LARGE SCALE GENOMIC DNA]</scope>
    <source>
        <strain evidence="7">Red Deer</strain>
    </source>
</reference>
<name>A0A238BR26_9BILA</name>
<dbReference type="GO" id="GO:0016020">
    <property type="term" value="C:membrane"/>
    <property type="evidence" value="ECO:0007669"/>
    <property type="project" value="UniProtKB-SubCell"/>
</dbReference>
<keyword evidence="2 5" id="KW-0812">Transmembrane</keyword>
<dbReference type="OrthoDB" id="5820127at2759"/>
<organism evidence="7 8">
    <name type="scientific">Onchocerca flexuosa</name>
    <dbReference type="NCBI Taxonomy" id="387005"/>
    <lineage>
        <taxon>Eukaryota</taxon>
        <taxon>Metazoa</taxon>
        <taxon>Ecdysozoa</taxon>
        <taxon>Nematoda</taxon>
        <taxon>Chromadorea</taxon>
        <taxon>Rhabditida</taxon>
        <taxon>Spirurina</taxon>
        <taxon>Spiruromorpha</taxon>
        <taxon>Filarioidea</taxon>
        <taxon>Onchocercidae</taxon>
        <taxon>Onchocerca</taxon>
    </lineage>
</organism>
<evidence type="ECO:0000256" key="4">
    <source>
        <dbReference type="ARBA" id="ARBA00023136"/>
    </source>
</evidence>
<dbReference type="InterPro" id="IPR017452">
    <property type="entry name" value="GPCR_Rhodpsn_7TM"/>
</dbReference>
<evidence type="ECO:0000259" key="6">
    <source>
        <dbReference type="PROSITE" id="PS50262"/>
    </source>
</evidence>
<dbReference type="Gene3D" id="1.20.1070.10">
    <property type="entry name" value="Rhodopsin 7-helix transmembrane proteins"/>
    <property type="match status" value="1"/>
</dbReference>
<dbReference type="Pfam" id="PF10320">
    <property type="entry name" value="7TM_GPCR_Srsx"/>
    <property type="match status" value="1"/>
</dbReference>
<dbReference type="PANTHER" id="PTHR23360:SF5">
    <property type="entry name" value="G-PROTEIN COUPLED RECEPTORS FAMILY 1 PROFILE DOMAIN-CONTAINING PROTEIN"/>
    <property type="match status" value="1"/>
</dbReference>
<dbReference type="AlphaFoldDB" id="A0A238BR26"/>
<dbReference type="InterPro" id="IPR000276">
    <property type="entry name" value="GPCR_Rhodpsn"/>
</dbReference>
<proteinExistence type="predicted"/>
<dbReference type="PANTHER" id="PTHR23360">
    <property type="entry name" value="G-PROTEIN COUPLED RECEPTORS FAMILY 1 PROFILE DOMAIN-CONTAINING PROTEIN-RELATED"/>
    <property type="match status" value="1"/>
</dbReference>
<feature type="transmembrane region" description="Helical" evidence="5">
    <location>
        <begin position="12"/>
        <end position="35"/>
    </location>
</feature>